<keyword evidence="1" id="KW-0560">Oxidoreductase</keyword>
<feature type="domain" description="Enoyl reductase (ER)" evidence="2">
    <location>
        <begin position="29"/>
        <end position="346"/>
    </location>
</feature>
<evidence type="ECO:0000313" key="4">
    <source>
        <dbReference type="Proteomes" id="UP000244906"/>
    </source>
</evidence>
<dbReference type="AlphaFoldDB" id="A0A2V1H5M4"/>
<dbReference type="SUPFAM" id="SSF51735">
    <property type="entry name" value="NAD(P)-binding Rossmann-fold domains"/>
    <property type="match status" value="1"/>
</dbReference>
<dbReference type="FunFam" id="3.40.50.720:FF:000121">
    <property type="entry name" value="Prostaglandin reductase 2"/>
    <property type="match status" value="1"/>
</dbReference>
<organism evidence="3 4">
    <name type="scientific">Pelagibaculum spongiae</name>
    <dbReference type="NCBI Taxonomy" id="2080658"/>
    <lineage>
        <taxon>Bacteria</taxon>
        <taxon>Pseudomonadati</taxon>
        <taxon>Pseudomonadota</taxon>
        <taxon>Gammaproteobacteria</taxon>
        <taxon>Oceanospirillales</taxon>
        <taxon>Pelagibaculum</taxon>
    </lineage>
</organism>
<dbReference type="InterPro" id="IPR020843">
    <property type="entry name" value="ER"/>
</dbReference>
<dbReference type="InterPro" id="IPR013149">
    <property type="entry name" value="ADH-like_C"/>
</dbReference>
<proteinExistence type="predicted"/>
<dbReference type="GO" id="GO:0016628">
    <property type="term" value="F:oxidoreductase activity, acting on the CH-CH group of donors, NAD or NADP as acceptor"/>
    <property type="evidence" value="ECO:0007669"/>
    <property type="project" value="InterPro"/>
</dbReference>
<dbReference type="Gene3D" id="3.40.50.720">
    <property type="entry name" value="NAD(P)-binding Rossmann-like Domain"/>
    <property type="match status" value="1"/>
</dbReference>
<evidence type="ECO:0000256" key="1">
    <source>
        <dbReference type="ARBA" id="ARBA00023002"/>
    </source>
</evidence>
<dbReference type="InterPro" id="IPR036291">
    <property type="entry name" value="NAD(P)-bd_dom_sf"/>
</dbReference>
<dbReference type="SUPFAM" id="SSF50129">
    <property type="entry name" value="GroES-like"/>
    <property type="match status" value="1"/>
</dbReference>
<name>A0A2V1H5M4_9GAMM</name>
<reference evidence="3 4" key="1">
    <citation type="submission" date="2018-04" db="EMBL/GenBank/DDBJ databases">
        <title>Thalassorhabdus spongiae gen. nov., sp. nov., isolated from a marine sponge in South-West Iceland.</title>
        <authorList>
            <person name="Knobloch S."/>
            <person name="Daussin A."/>
            <person name="Johannsson R."/>
            <person name="Marteinsson V.T."/>
        </authorList>
    </citation>
    <scope>NUCLEOTIDE SEQUENCE [LARGE SCALE GENOMIC DNA]</scope>
    <source>
        <strain evidence="3 4">Hp12</strain>
    </source>
</reference>
<dbReference type="Pfam" id="PF16884">
    <property type="entry name" value="ADH_N_2"/>
    <property type="match status" value="1"/>
</dbReference>
<dbReference type="Proteomes" id="UP000244906">
    <property type="component" value="Unassembled WGS sequence"/>
</dbReference>
<dbReference type="InterPro" id="IPR041694">
    <property type="entry name" value="ADH_N_2"/>
</dbReference>
<dbReference type="Gene3D" id="3.90.180.10">
    <property type="entry name" value="Medium-chain alcohol dehydrogenases, catalytic domain"/>
    <property type="match status" value="1"/>
</dbReference>
<dbReference type="OrthoDB" id="9805663at2"/>
<dbReference type="RefSeq" id="WP_116685651.1">
    <property type="nucleotide sequence ID" value="NZ_CAWNYD010000001.1"/>
</dbReference>
<dbReference type="Pfam" id="PF00107">
    <property type="entry name" value="ADH_zinc_N"/>
    <property type="match status" value="1"/>
</dbReference>
<dbReference type="CDD" id="cd05288">
    <property type="entry name" value="PGDH"/>
    <property type="match status" value="1"/>
</dbReference>
<accession>A0A2V1H5M4</accession>
<dbReference type="SMART" id="SM00829">
    <property type="entry name" value="PKS_ER"/>
    <property type="match status" value="1"/>
</dbReference>
<gene>
    <name evidence="3" type="ORF">DC094_03325</name>
</gene>
<comment type="caution">
    <text evidence="3">The sequence shown here is derived from an EMBL/GenBank/DDBJ whole genome shotgun (WGS) entry which is preliminary data.</text>
</comment>
<protein>
    <submittedName>
        <fullName evidence="3">NADP-dependent oxidoreductase</fullName>
    </submittedName>
</protein>
<dbReference type="PANTHER" id="PTHR43205:SF7">
    <property type="entry name" value="PROSTAGLANDIN REDUCTASE 1"/>
    <property type="match status" value="1"/>
</dbReference>
<dbReference type="InterPro" id="IPR045010">
    <property type="entry name" value="MDR_fam"/>
</dbReference>
<keyword evidence="4" id="KW-1185">Reference proteome</keyword>
<evidence type="ECO:0000259" key="2">
    <source>
        <dbReference type="SMART" id="SM00829"/>
    </source>
</evidence>
<evidence type="ECO:0000313" key="3">
    <source>
        <dbReference type="EMBL" id="PVZ72065.1"/>
    </source>
</evidence>
<dbReference type="PANTHER" id="PTHR43205">
    <property type="entry name" value="PROSTAGLANDIN REDUCTASE"/>
    <property type="match status" value="1"/>
</dbReference>
<sequence length="351" mass="37463">MSNTMQNTTQSGDQNRQWVLASRPQGAPTADNFRLEVSAMPAVNDGQVLLRSVYLSLDPYMRGRMNDAKSYAEPVALGEVMVGASVCRVVESKNSAYSVGDLVLSFGGWQDYHVSDGIGLMALPADMARPSYALGVLGMPGLTAYMGLLDIGDPQPGETVVVAAASGAVGSLVGQIAKLKGCKVIGIAGGDEKCRYVRDTLGFDACIDHKAADLASQLASACGEGIDVYFENVGGKVFDAVLPLLNPKARIPLCGLISQYNASELPAGPDRLGLLMGNLLVKKIKMQGFIVFDDYGHRYNEFMQAMVAWLQQGKIQFREDIVDGLEKSPEAFIGLLEGKNFGKLVVQVGAE</sequence>
<dbReference type="EMBL" id="QDDL01000001">
    <property type="protein sequence ID" value="PVZ72065.1"/>
    <property type="molecule type" value="Genomic_DNA"/>
</dbReference>
<dbReference type="InterPro" id="IPR011032">
    <property type="entry name" value="GroES-like_sf"/>
</dbReference>